<organism evidence="2 3">
    <name type="scientific">Acholeplasma hippikon</name>
    <dbReference type="NCBI Taxonomy" id="264636"/>
    <lineage>
        <taxon>Bacteria</taxon>
        <taxon>Bacillati</taxon>
        <taxon>Mycoplasmatota</taxon>
        <taxon>Mollicutes</taxon>
        <taxon>Acholeplasmatales</taxon>
        <taxon>Acholeplasmataceae</taxon>
        <taxon>Acholeplasma</taxon>
    </lineage>
</organism>
<dbReference type="PANTHER" id="PTHR43190:SF3">
    <property type="entry name" value="N-ACETYL-D-GLUCOSAMINE KINASE"/>
    <property type="match status" value="1"/>
</dbReference>
<evidence type="ECO:0000259" key="1">
    <source>
        <dbReference type="Pfam" id="PF01869"/>
    </source>
</evidence>
<evidence type="ECO:0000313" key="2">
    <source>
        <dbReference type="EMBL" id="VEU82802.1"/>
    </source>
</evidence>
<sequence>MSNFVISIDGGGTKTLGVLYNLNGLETKRVVAPSSNFAVDAIQAKKVIQDVIYQLIKVEHAPVMHIGVAGYSMIKDIKALEEELSNQFHSKVNIHPDAHLGLYSVYQENLPLIYVVGGTGSIIYTLNNDKINRYGGYGHLFGDEGSAYSVVMSLFKDILETMDLNKSLNKFQQHILKTIGATDRTSLIGYIYRSKKQEIASLAQVLSMHSSSSYAKKILKNEAKKITSNILTVYKKSGINSKFMLALRGGFIEKAYGVKEQIIEILKKKNLDFIVEVDVKEAVYGGYMMALISDRKES</sequence>
<dbReference type="Proteomes" id="UP000290909">
    <property type="component" value="Chromosome"/>
</dbReference>
<dbReference type="SUPFAM" id="SSF53067">
    <property type="entry name" value="Actin-like ATPase domain"/>
    <property type="match status" value="2"/>
</dbReference>
<dbReference type="InterPro" id="IPR043129">
    <property type="entry name" value="ATPase_NBD"/>
</dbReference>
<dbReference type="Gene3D" id="3.30.420.40">
    <property type="match status" value="2"/>
</dbReference>
<dbReference type="PANTHER" id="PTHR43190">
    <property type="entry name" value="N-ACETYL-D-GLUCOSAMINE KINASE"/>
    <property type="match status" value="1"/>
</dbReference>
<dbReference type="InterPro" id="IPR052519">
    <property type="entry name" value="Euk-type_GlcNAc_Kinase"/>
</dbReference>
<name>A0A449BK31_9MOLU</name>
<reference evidence="2 3" key="1">
    <citation type="submission" date="2019-01" db="EMBL/GenBank/DDBJ databases">
        <authorList>
            <consortium name="Pathogen Informatics"/>
        </authorList>
    </citation>
    <scope>NUCLEOTIDE SEQUENCE [LARGE SCALE GENOMIC DNA]</scope>
    <source>
        <strain evidence="2 3">NCTC10172</strain>
    </source>
</reference>
<feature type="domain" description="ATPase BadF/BadG/BcrA/BcrD type" evidence="1">
    <location>
        <begin position="8"/>
        <end position="281"/>
    </location>
</feature>
<evidence type="ECO:0000313" key="3">
    <source>
        <dbReference type="Proteomes" id="UP000290909"/>
    </source>
</evidence>
<protein>
    <submittedName>
        <fullName evidence="2">BadF/BadG/BcrA/BcrD ATPase family</fullName>
    </submittedName>
</protein>
<dbReference type="RefSeq" id="WP_035368426.1">
    <property type="nucleotide sequence ID" value="NZ_LR215050.1"/>
</dbReference>
<accession>A0A449BK31</accession>
<gene>
    <name evidence="2" type="ORF">NCTC10172_00826</name>
</gene>
<dbReference type="Pfam" id="PF01869">
    <property type="entry name" value="BcrAD_BadFG"/>
    <property type="match status" value="1"/>
</dbReference>
<dbReference type="CDD" id="cd24007">
    <property type="entry name" value="ASKHA_NBD_eukNAGK-like"/>
    <property type="match status" value="1"/>
</dbReference>
<dbReference type="KEGG" id="ahk:NCTC10172_00826"/>
<dbReference type="STRING" id="1408416.GCA_000702765_00264"/>
<dbReference type="InterPro" id="IPR002731">
    <property type="entry name" value="ATPase_BadF"/>
</dbReference>
<keyword evidence="3" id="KW-1185">Reference proteome</keyword>
<proteinExistence type="predicted"/>
<dbReference type="AlphaFoldDB" id="A0A449BK31"/>
<dbReference type="EMBL" id="LR215050">
    <property type="protein sequence ID" value="VEU82802.1"/>
    <property type="molecule type" value="Genomic_DNA"/>
</dbReference>